<dbReference type="SMART" id="SM00066">
    <property type="entry name" value="GAL4"/>
    <property type="match status" value="1"/>
</dbReference>
<keyword evidence="3" id="KW-0805">Transcription regulation</keyword>
<dbReference type="EMBL" id="JBFCZG010000005">
    <property type="protein sequence ID" value="KAL3422093.1"/>
    <property type="molecule type" value="Genomic_DNA"/>
</dbReference>
<dbReference type="PROSITE" id="PS50048">
    <property type="entry name" value="ZN2_CY6_FUNGAL_2"/>
    <property type="match status" value="1"/>
</dbReference>
<accession>A0ABR4PFN5</accession>
<reference evidence="9 10" key="1">
    <citation type="submission" date="2024-06" db="EMBL/GenBank/DDBJ databases">
        <title>Complete genome of Phlyctema vagabunda strain 19-DSS-EL-015.</title>
        <authorList>
            <person name="Fiorenzani C."/>
        </authorList>
    </citation>
    <scope>NUCLEOTIDE SEQUENCE [LARGE SCALE GENOMIC DNA]</scope>
    <source>
        <strain evidence="9 10">19-DSS-EL-015</strain>
    </source>
</reference>
<evidence type="ECO:0008006" key="11">
    <source>
        <dbReference type="Google" id="ProtNLM"/>
    </source>
</evidence>
<dbReference type="SUPFAM" id="SSF57701">
    <property type="entry name" value="Zn2/Cys6 DNA-binding domain"/>
    <property type="match status" value="1"/>
</dbReference>
<evidence type="ECO:0000256" key="4">
    <source>
        <dbReference type="ARBA" id="ARBA00023163"/>
    </source>
</evidence>
<evidence type="ECO:0000313" key="10">
    <source>
        <dbReference type="Proteomes" id="UP001629113"/>
    </source>
</evidence>
<keyword evidence="10" id="KW-1185">Reference proteome</keyword>
<evidence type="ECO:0000256" key="1">
    <source>
        <dbReference type="ARBA" id="ARBA00022723"/>
    </source>
</evidence>
<proteinExistence type="predicted"/>
<keyword evidence="1" id="KW-0479">Metal-binding</keyword>
<dbReference type="PANTHER" id="PTHR47660:SF3">
    <property type="entry name" value="FINGER DOMAIN PROTEIN, PUTATIVE (AFU_ORTHOLOGUE AFUA_4G03310)-RELATED"/>
    <property type="match status" value="1"/>
</dbReference>
<dbReference type="InterPro" id="IPR001138">
    <property type="entry name" value="Zn2Cys6_DnaBD"/>
</dbReference>
<protein>
    <recommendedName>
        <fullName evidence="11">Zn(2)-C6 fungal-type domain-containing protein</fullName>
    </recommendedName>
</protein>
<evidence type="ECO:0000256" key="2">
    <source>
        <dbReference type="ARBA" id="ARBA00022833"/>
    </source>
</evidence>
<dbReference type="Gene3D" id="4.10.240.10">
    <property type="entry name" value="Zn(2)-C6 fungal-type DNA-binding domain"/>
    <property type="match status" value="1"/>
</dbReference>
<dbReference type="Proteomes" id="UP001629113">
    <property type="component" value="Unassembled WGS sequence"/>
</dbReference>
<feature type="domain" description="Zn(2)-C6 fungal-type" evidence="7">
    <location>
        <begin position="51"/>
        <end position="81"/>
    </location>
</feature>
<sequence length="509" mass="56454">MSEMPLSGPDRSVGLDLLCELCSKPYQRRDLLMRHRRRCQGPRKPIHRRKACDSCVQAKAKCCYTQPTCTRCANRGTECVYIAPVASAVDHLGHPGDVAGISHSDPRASSAPIGDAESSGPIFDLELPTWDFSANPYSLNSFDPTQADLSDVPLLGFNAPQSPSNQEAVVPASSTQMRFISSSSKAPLAISSNGSTGSTPAPQTSSISFKLASVLSEYPSLLIKDSFLSPFPHLAMYSLYDNIGPDMSLLPLTSMAICCGAGIHASSGKQFFRRAMEAARQRLIGCFPENQCMQQWDALHAMLIYESLELRATIADEPENWKQNPRVKGLGSPFLLKMAHCYRKEYPAIRNFDINVFSESFSIPCTAAKTAWERWKFTETARRTIFFANILNFFGNRNLYTATQSSFYESLDDDLILNMPLPCNDNLWVARDEESWNLAVRSQPPSVNESSFGSSYLETEALSSPMNLKTIFTRFTKESIQVELGTSFGFNNSVELRHLIVLCASEQFV</sequence>
<gene>
    <name evidence="9" type="ORF">PVAG01_06249</name>
</gene>
<organism evidence="9 10">
    <name type="scientific">Phlyctema vagabunda</name>
    <dbReference type="NCBI Taxonomy" id="108571"/>
    <lineage>
        <taxon>Eukaryota</taxon>
        <taxon>Fungi</taxon>
        <taxon>Dikarya</taxon>
        <taxon>Ascomycota</taxon>
        <taxon>Pezizomycotina</taxon>
        <taxon>Leotiomycetes</taxon>
        <taxon>Helotiales</taxon>
        <taxon>Dermateaceae</taxon>
        <taxon>Phlyctema</taxon>
    </lineage>
</organism>
<keyword evidence="6" id="KW-0863">Zinc-finger</keyword>
<evidence type="ECO:0000256" key="3">
    <source>
        <dbReference type="ARBA" id="ARBA00023015"/>
    </source>
</evidence>
<dbReference type="Pfam" id="PF00172">
    <property type="entry name" value="Zn_clus"/>
    <property type="match status" value="1"/>
</dbReference>
<dbReference type="CDD" id="cd00067">
    <property type="entry name" value="GAL4"/>
    <property type="match status" value="1"/>
</dbReference>
<evidence type="ECO:0000256" key="5">
    <source>
        <dbReference type="ARBA" id="ARBA00023242"/>
    </source>
</evidence>
<dbReference type="PROSITE" id="PS50157">
    <property type="entry name" value="ZINC_FINGER_C2H2_2"/>
    <property type="match status" value="1"/>
</dbReference>
<evidence type="ECO:0000259" key="7">
    <source>
        <dbReference type="PROSITE" id="PS50048"/>
    </source>
</evidence>
<evidence type="ECO:0000259" key="8">
    <source>
        <dbReference type="PROSITE" id="PS50157"/>
    </source>
</evidence>
<keyword evidence="2" id="KW-0862">Zinc</keyword>
<comment type="caution">
    <text evidence="9">The sequence shown here is derived from an EMBL/GenBank/DDBJ whole genome shotgun (WGS) entry which is preliminary data.</text>
</comment>
<dbReference type="InterPro" id="IPR036864">
    <property type="entry name" value="Zn2-C6_fun-type_DNA-bd_sf"/>
</dbReference>
<dbReference type="InterPro" id="IPR013087">
    <property type="entry name" value="Znf_C2H2_type"/>
</dbReference>
<evidence type="ECO:0000256" key="6">
    <source>
        <dbReference type="PROSITE-ProRule" id="PRU00042"/>
    </source>
</evidence>
<feature type="domain" description="C2H2-type" evidence="8">
    <location>
        <begin position="17"/>
        <end position="45"/>
    </location>
</feature>
<name>A0ABR4PFN5_9HELO</name>
<keyword evidence="5" id="KW-0539">Nucleus</keyword>
<evidence type="ECO:0000313" key="9">
    <source>
        <dbReference type="EMBL" id="KAL3422093.1"/>
    </source>
</evidence>
<keyword evidence="4" id="KW-0804">Transcription</keyword>
<dbReference type="PANTHER" id="PTHR47660">
    <property type="entry name" value="TRANSCRIPTION FACTOR WITH C2H2 AND ZN(2)-CYS(6) DNA BINDING DOMAIN (EUROFUNG)-RELATED-RELATED"/>
    <property type="match status" value="1"/>
</dbReference>